<dbReference type="PROSITE" id="PS00080">
    <property type="entry name" value="MULTICOPPER_OXIDASE2"/>
    <property type="match status" value="1"/>
</dbReference>
<dbReference type="EMBL" id="JAGTPG010000002">
    <property type="protein sequence ID" value="MBR8640568.1"/>
    <property type="molecule type" value="Genomic_DNA"/>
</dbReference>
<dbReference type="AlphaFoldDB" id="A0A941FAN0"/>
<feature type="chain" id="PRO_5038111253" evidence="5">
    <location>
        <begin position="25"/>
        <end position="681"/>
    </location>
</feature>
<dbReference type="PANTHER" id="PTHR48267:SF1">
    <property type="entry name" value="BILIRUBIN OXIDASE"/>
    <property type="match status" value="1"/>
</dbReference>
<feature type="region of interest" description="Disordered" evidence="4">
    <location>
        <begin position="657"/>
        <end position="681"/>
    </location>
</feature>
<organism evidence="8 9">
    <name type="scientific">Streptomyces tuirus</name>
    <dbReference type="NCBI Taxonomy" id="68278"/>
    <lineage>
        <taxon>Bacteria</taxon>
        <taxon>Bacillati</taxon>
        <taxon>Actinomycetota</taxon>
        <taxon>Actinomycetes</taxon>
        <taxon>Kitasatosporales</taxon>
        <taxon>Streptomycetaceae</taxon>
        <taxon>Streptomyces</taxon>
    </lineage>
</organism>
<keyword evidence="3" id="KW-0560">Oxidoreductase</keyword>
<dbReference type="PANTHER" id="PTHR48267">
    <property type="entry name" value="CUPREDOXIN SUPERFAMILY PROTEIN"/>
    <property type="match status" value="1"/>
</dbReference>
<reference evidence="8 9" key="1">
    <citation type="submission" date="2021-04" db="EMBL/GenBank/DDBJ databases">
        <title>Characterization of the biosynthetic gene cluster of new lipopeptides with antitumor activity in the genome of the marine Streptomyces PHM034.</title>
        <authorList>
            <person name="Ceniceros A."/>
            <person name="Canedo L."/>
            <person name="Mendez C."/>
            <person name="Olano C."/>
            <person name="Schleissner C."/>
            <person name="Cuevas C."/>
            <person name="De La Calle F."/>
            <person name="Salas J.A."/>
        </authorList>
    </citation>
    <scope>NUCLEOTIDE SEQUENCE [LARGE SCALE GENOMIC DNA]</scope>
    <source>
        <strain evidence="8 9">PHM034</strain>
    </source>
</reference>
<keyword evidence="9" id="KW-1185">Reference proteome</keyword>
<dbReference type="InterPro" id="IPR045087">
    <property type="entry name" value="Cu-oxidase_fam"/>
</dbReference>
<dbReference type="GO" id="GO:0005507">
    <property type="term" value="F:copper ion binding"/>
    <property type="evidence" value="ECO:0007669"/>
    <property type="project" value="InterPro"/>
</dbReference>
<evidence type="ECO:0000256" key="4">
    <source>
        <dbReference type="SAM" id="MobiDB-lite"/>
    </source>
</evidence>
<evidence type="ECO:0000256" key="2">
    <source>
        <dbReference type="ARBA" id="ARBA00022723"/>
    </source>
</evidence>
<evidence type="ECO:0000259" key="6">
    <source>
        <dbReference type="Pfam" id="PF07731"/>
    </source>
</evidence>
<evidence type="ECO:0000256" key="3">
    <source>
        <dbReference type="ARBA" id="ARBA00023002"/>
    </source>
</evidence>
<dbReference type="InterPro" id="IPR008972">
    <property type="entry name" value="Cupredoxin"/>
</dbReference>
<dbReference type="CDD" id="cd13844">
    <property type="entry name" value="CuRO_1_BOD_CotA_like"/>
    <property type="match status" value="1"/>
</dbReference>
<dbReference type="SUPFAM" id="SSF49503">
    <property type="entry name" value="Cupredoxins"/>
    <property type="match status" value="3"/>
</dbReference>
<name>A0A941FAN0_9ACTN</name>
<dbReference type="InterPro" id="IPR011707">
    <property type="entry name" value="Cu-oxidase-like_N"/>
</dbReference>
<evidence type="ECO:0000259" key="7">
    <source>
        <dbReference type="Pfam" id="PF07732"/>
    </source>
</evidence>
<proteinExistence type="inferred from homology"/>
<dbReference type="Gene3D" id="2.60.40.420">
    <property type="entry name" value="Cupredoxins - blue copper proteins"/>
    <property type="match status" value="3"/>
</dbReference>
<protein>
    <submittedName>
        <fullName evidence="8">Multicopper oxidase domain-containing protein</fullName>
    </submittedName>
</protein>
<feature type="domain" description="Plastocyanin-like" evidence="7">
    <location>
        <begin position="195"/>
        <end position="260"/>
    </location>
</feature>
<dbReference type="Proteomes" id="UP000682308">
    <property type="component" value="Unassembled WGS sequence"/>
</dbReference>
<evidence type="ECO:0000256" key="1">
    <source>
        <dbReference type="ARBA" id="ARBA00010609"/>
    </source>
</evidence>
<gene>
    <name evidence="8" type="ORF">KEF29_17705</name>
</gene>
<keyword evidence="5" id="KW-0732">Signal</keyword>
<dbReference type="InterPro" id="IPR033138">
    <property type="entry name" value="Cu_oxidase_CS"/>
</dbReference>
<dbReference type="PROSITE" id="PS00079">
    <property type="entry name" value="MULTICOPPER_OXIDASE1"/>
    <property type="match status" value="1"/>
</dbReference>
<feature type="domain" description="Plastocyanin-like" evidence="6">
    <location>
        <begin position="515"/>
        <end position="644"/>
    </location>
</feature>
<accession>A0A941FAN0</accession>
<evidence type="ECO:0000256" key="5">
    <source>
        <dbReference type="SAM" id="SignalP"/>
    </source>
</evidence>
<keyword evidence="2" id="KW-0479">Metal-binding</keyword>
<sequence length="681" mass="73659">MRRRALLTAAAGVTVATTAGTASAAGASVAGSSVQEGATASSTAVSDTAAATTGTSASYASILAHPAGGAPSPVKELTPFLDPLTIPPTARPTRGADGVHNLTVEMRTATVSLHSQLPPTVVWAYEGHAPGPTIDVRRGERLRVAWVNRLTGTIPLTAVQVPNAQQTPAVWDQPGRGGAAPMADIRSLRPWPVTHLHGALTGSGNDGWPENVLEPGAAQVSEYRNDQPATALFYHDHAMAVTRWSVMAGLQGMYIVRDDEEDALGLPGGRYEVPLLLADRNLETDADGNLTGRLLHKTVVIQSEPLLWLRAFTGPFTLVNGTVWPYLEVKPRWYRFRVVNGANTRQYRLALVDEDGKPVPSGSVYQIGTDGGLLPRPIPVDDGVTLAAAERADLLIDFSAFRGRRLRLVNTNGNPDPGPWPQVMEFRVSSTRVSDPFVLPKRLSRSYKRLTESNLPGHTDRLVVLTPQGPGQALCWEMEKTEDVPEKLPTDGIVQVREKDGIVATYRRTAADFYDPVRFFVRARSWERWRFLHVAPSGWAHPMHIHTTSFQILERQTYDVSGFKTFTMADGSIGCGTATPVVWTGAGTVLPAEEGWKDTVRANAGELVTVVGYFGDTAGKYVYHCHMLEHEDMGMMRQFVVLPGQIQDVMASMEHMGMGSMDDSGTSGTGMPSTGTTEGSR</sequence>
<dbReference type="InterPro" id="IPR011706">
    <property type="entry name" value="Cu-oxidase_C"/>
</dbReference>
<dbReference type="GO" id="GO:0016491">
    <property type="term" value="F:oxidoreductase activity"/>
    <property type="evidence" value="ECO:0007669"/>
    <property type="project" value="UniProtKB-KW"/>
</dbReference>
<dbReference type="Pfam" id="PF07732">
    <property type="entry name" value="Cu-oxidase_3"/>
    <property type="match status" value="2"/>
</dbReference>
<evidence type="ECO:0000313" key="8">
    <source>
        <dbReference type="EMBL" id="MBR8640568.1"/>
    </source>
</evidence>
<dbReference type="Pfam" id="PF07731">
    <property type="entry name" value="Cu-oxidase_2"/>
    <property type="match status" value="1"/>
</dbReference>
<comment type="caution">
    <text evidence="8">The sequence shown here is derived from an EMBL/GenBank/DDBJ whole genome shotgun (WGS) entry which is preliminary data.</text>
</comment>
<feature type="signal peptide" evidence="5">
    <location>
        <begin position="1"/>
        <end position="24"/>
    </location>
</feature>
<feature type="domain" description="Plastocyanin-like" evidence="7">
    <location>
        <begin position="119"/>
        <end position="155"/>
    </location>
</feature>
<dbReference type="InterPro" id="IPR002355">
    <property type="entry name" value="Cu_oxidase_Cu_BS"/>
</dbReference>
<evidence type="ECO:0000313" key="9">
    <source>
        <dbReference type="Proteomes" id="UP000682308"/>
    </source>
</evidence>
<comment type="similarity">
    <text evidence="1">Belongs to the multicopper oxidase family.</text>
</comment>